<proteinExistence type="predicted"/>
<evidence type="ECO:0000313" key="2">
    <source>
        <dbReference type="Proteomes" id="UP000572984"/>
    </source>
</evidence>
<gene>
    <name evidence="1" type="ORF">H0S73_25190</name>
</gene>
<dbReference type="Proteomes" id="UP000572984">
    <property type="component" value="Unassembled WGS sequence"/>
</dbReference>
<name>A0A838BXS3_9HYPH</name>
<dbReference type="EMBL" id="JACDXJ010000004">
    <property type="protein sequence ID" value="MBA1159376.1"/>
    <property type="molecule type" value="Genomic_DNA"/>
</dbReference>
<protein>
    <submittedName>
        <fullName evidence="1">Uncharacterized protein</fullName>
    </submittedName>
</protein>
<evidence type="ECO:0000313" key="1">
    <source>
        <dbReference type="EMBL" id="MBA1159376.1"/>
    </source>
</evidence>
<dbReference type="RefSeq" id="WP_181054964.1">
    <property type="nucleotide sequence ID" value="NZ_JACDXJ010000004.1"/>
</dbReference>
<accession>A0A838BXS3</accession>
<dbReference type="AlphaFoldDB" id="A0A838BXS3"/>
<organism evidence="1 2">
    <name type="scientific">Microvirga mediterraneensis</name>
    <dbReference type="NCBI Taxonomy" id="2754695"/>
    <lineage>
        <taxon>Bacteria</taxon>
        <taxon>Pseudomonadati</taxon>
        <taxon>Pseudomonadota</taxon>
        <taxon>Alphaproteobacteria</taxon>
        <taxon>Hyphomicrobiales</taxon>
        <taxon>Methylobacteriaceae</taxon>
        <taxon>Microvirga</taxon>
    </lineage>
</organism>
<keyword evidence="2" id="KW-1185">Reference proteome</keyword>
<reference evidence="1 2" key="1">
    <citation type="submission" date="2020-07" db="EMBL/GenBank/DDBJ databases">
        <title>Draft genome and description of Microvirga mediterraneensis Marseille-Q2068 sp. nov.</title>
        <authorList>
            <person name="Boxberger M."/>
        </authorList>
    </citation>
    <scope>NUCLEOTIDE SEQUENCE [LARGE SCALE GENOMIC DNA]</scope>
    <source>
        <strain evidence="1 2">Marseille-Q2068</strain>
    </source>
</reference>
<comment type="caution">
    <text evidence="1">The sequence shown here is derived from an EMBL/GenBank/DDBJ whole genome shotgun (WGS) entry which is preliminary data.</text>
</comment>
<sequence>MNIRIDVVARAYLEHMIGIAVSDADWLAMEHDDDGSMVVEACREAARVAITAADLVTETLH</sequence>